<evidence type="ECO:0000313" key="2">
    <source>
        <dbReference type="Proteomes" id="UP000235145"/>
    </source>
</evidence>
<keyword evidence="2" id="KW-1185">Reference proteome</keyword>
<sequence>MHNELLNEEASSSCSPTEICMKKLDRISGYMKGLQMGELEKENSNALEEETRVIKEGQLQFQDEQIKYQGEQNKKMKFRMSELSRLSQLH</sequence>
<dbReference type="EMBL" id="NBSK02000003">
    <property type="protein sequence ID" value="KAJ0219095.1"/>
    <property type="molecule type" value="Genomic_DNA"/>
</dbReference>
<protein>
    <submittedName>
        <fullName evidence="1">Uncharacterized protein</fullName>
    </submittedName>
</protein>
<comment type="caution">
    <text evidence="1">The sequence shown here is derived from an EMBL/GenBank/DDBJ whole genome shotgun (WGS) entry which is preliminary data.</text>
</comment>
<accession>A0A9R1W655</accession>
<reference evidence="1 2" key="1">
    <citation type="journal article" date="2017" name="Nat. Commun.">
        <title>Genome assembly with in vitro proximity ligation data and whole-genome triplication in lettuce.</title>
        <authorList>
            <person name="Reyes-Chin-Wo S."/>
            <person name="Wang Z."/>
            <person name="Yang X."/>
            <person name="Kozik A."/>
            <person name="Arikit S."/>
            <person name="Song C."/>
            <person name="Xia L."/>
            <person name="Froenicke L."/>
            <person name="Lavelle D.O."/>
            <person name="Truco M.J."/>
            <person name="Xia R."/>
            <person name="Zhu S."/>
            <person name="Xu C."/>
            <person name="Xu H."/>
            <person name="Xu X."/>
            <person name="Cox K."/>
            <person name="Korf I."/>
            <person name="Meyers B.C."/>
            <person name="Michelmore R.W."/>
        </authorList>
    </citation>
    <scope>NUCLEOTIDE SEQUENCE [LARGE SCALE GENOMIC DNA]</scope>
    <source>
        <strain evidence="2">cv. Salinas</strain>
        <tissue evidence="1">Seedlings</tissue>
    </source>
</reference>
<dbReference type="AlphaFoldDB" id="A0A9R1W655"/>
<name>A0A9R1W655_LACSA</name>
<organism evidence="1 2">
    <name type="scientific">Lactuca sativa</name>
    <name type="common">Garden lettuce</name>
    <dbReference type="NCBI Taxonomy" id="4236"/>
    <lineage>
        <taxon>Eukaryota</taxon>
        <taxon>Viridiplantae</taxon>
        <taxon>Streptophyta</taxon>
        <taxon>Embryophyta</taxon>
        <taxon>Tracheophyta</taxon>
        <taxon>Spermatophyta</taxon>
        <taxon>Magnoliopsida</taxon>
        <taxon>eudicotyledons</taxon>
        <taxon>Gunneridae</taxon>
        <taxon>Pentapetalae</taxon>
        <taxon>asterids</taxon>
        <taxon>campanulids</taxon>
        <taxon>Asterales</taxon>
        <taxon>Asteraceae</taxon>
        <taxon>Cichorioideae</taxon>
        <taxon>Cichorieae</taxon>
        <taxon>Lactucinae</taxon>
        <taxon>Lactuca</taxon>
    </lineage>
</organism>
<gene>
    <name evidence="1" type="ORF">LSAT_V11C300145660</name>
</gene>
<dbReference type="Proteomes" id="UP000235145">
    <property type="component" value="Unassembled WGS sequence"/>
</dbReference>
<proteinExistence type="predicted"/>
<evidence type="ECO:0000313" key="1">
    <source>
        <dbReference type="EMBL" id="KAJ0219095.1"/>
    </source>
</evidence>